<reference evidence="1 2" key="2">
    <citation type="journal article" date="2013" name="Genome Announc.">
        <title>Genome Sequence of Growth-Improving Paenibacillus mucilaginosus Strain KNP414.</title>
        <authorList>
            <person name="Lu J.J."/>
            <person name="Wang J.F."/>
            <person name="Hu X.F."/>
        </authorList>
    </citation>
    <scope>NUCLEOTIDE SEQUENCE [LARGE SCALE GENOMIC DNA]</scope>
    <source>
        <strain evidence="1 2">KNP414</strain>
    </source>
</reference>
<dbReference type="Proteomes" id="UP000006620">
    <property type="component" value="Chromosome"/>
</dbReference>
<dbReference type="EMBL" id="CP002869">
    <property type="protein sequence ID" value="AEI40232.1"/>
    <property type="molecule type" value="Genomic_DNA"/>
</dbReference>
<proteinExistence type="predicted"/>
<dbReference type="KEGG" id="pms:KNP414_01669"/>
<dbReference type="AlphaFoldDB" id="F8FPK8"/>
<evidence type="ECO:0000313" key="2">
    <source>
        <dbReference type="Proteomes" id="UP000006620"/>
    </source>
</evidence>
<gene>
    <name evidence="1" type="ordered locus">KNP414_01669</name>
</gene>
<reference evidence="2" key="1">
    <citation type="submission" date="2011-06" db="EMBL/GenBank/DDBJ databases">
        <title>Complete genome sequence of Paenibacillus mucilaginosus KNP414.</title>
        <authorList>
            <person name="Wang J."/>
            <person name="Hu S."/>
            <person name="Hu X."/>
            <person name="Zhang B."/>
            <person name="Dong D."/>
            <person name="Zhang S."/>
            <person name="Zhao K."/>
            <person name="Wu D."/>
        </authorList>
    </citation>
    <scope>NUCLEOTIDE SEQUENCE [LARGE SCALE GENOMIC DNA]</scope>
    <source>
        <strain evidence="2">KNP414</strain>
    </source>
</reference>
<name>F8FPK8_PAEMK</name>
<organism evidence="1 2">
    <name type="scientific">Paenibacillus mucilaginosus (strain KNP414)</name>
    <dbReference type="NCBI Taxonomy" id="1036673"/>
    <lineage>
        <taxon>Bacteria</taxon>
        <taxon>Bacillati</taxon>
        <taxon>Bacillota</taxon>
        <taxon>Bacilli</taxon>
        <taxon>Bacillales</taxon>
        <taxon>Paenibacillaceae</taxon>
        <taxon>Paenibacillus</taxon>
    </lineage>
</organism>
<accession>F8FPK8</accession>
<protein>
    <submittedName>
        <fullName evidence="1">Uncharacterized protein</fullName>
    </submittedName>
</protein>
<evidence type="ECO:0000313" key="1">
    <source>
        <dbReference type="EMBL" id="AEI40232.1"/>
    </source>
</evidence>
<dbReference type="HOGENOM" id="CLU_3236988_0_0_9"/>
<sequence>MAGKKPFPGGNGFLSFVRLDGKGTAKDWRELETHARSVRTPAS</sequence>